<name>A0A1M4ULD5_MARH1</name>
<dbReference type="OrthoDB" id="1660488at2"/>
<feature type="domain" description="Methyl-accepting transducer" evidence="5">
    <location>
        <begin position="325"/>
        <end position="575"/>
    </location>
</feature>
<accession>A0A1M4ULD5</accession>
<dbReference type="SMART" id="SM00283">
    <property type="entry name" value="MA"/>
    <property type="match status" value="1"/>
</dbReference>
<dbReference type="EMBL" id="FQUI01000007">
    <property type="protein sequence ID" value="SHE57383.1"/>
    <property type="molecule type" value="Genomic_DNA"/>
</dbReference>
<dbReference type="STRING" id="1122195.SAMN02745164_00717"/>
<dbReference type="Pfam" id="PF07700">
    <property type="entry name" value="HNOB"/>
    <property type="match status" value="1"/>
</dbReference>
<dbReference type="GO" id="GO:0020037">
    <property type="term" value="F:heme binding"/>
    <property type="evidence" value="ECO:0007669"/>
    <property type="project" value="InterPro"/>
</dbReference>
<dbReference type="SUPFAM" id="SSF111126">
    <property type="entry name" value="Ligand-binding domain in the NO signalling and Golgi transport"/>
    <property type="match status" value="1"/>
</dbReference>
<dbReference type="PANTHER" id="PTHR32089">
    <property type="entry name" value="METHYL-ACCEPTING CHEMOTAXIS PROTEIN MCPB"/>
    <property type="match status" value="1"/>
</dbReference>
<feature type="coiled-coil region" evidence="3">
    <location>
        <begin position="315"/>
        <end position="342"/>
    </location>
</feature>
<organism evidence="6 7">
    <name type="scientific">Marinitoga hydrogenitolerans (strain DSM 16785 / JCM 12826 / AT1271)</name>
    <dbReference type="NCBI Taxonomy" id="1122195"/>
    <lineage>
        <taxon>Bacteria</taxon>
        <taxon>Thermotogati</taxon>
        <taxon>Thermotogota</taxon>
        <taxon>Thermotogae</taxon>
        <taxon>Petrotogales</taxon>
        <taxon>Petrotogaceae</taxon>
        <taxon>Marinitoga</taxon>
    </lineage>
</organism>
<dbReference type="InterPro" id="IPR011644">
    <property type="entry name" value="Heme_NO-bd"/>
</dbReference>
<dbReference type="SUPFAM" id="SSF58104">
    <property type="entry name" value="Methyl-accepting chemotaxis protein (MCP) signaling domain"/>
    <property type="match status" value="1"/>
</dbReference>
<dbReference type="Proteomes" id="UP000184334">
    <property type="component" value="Unassembled WGS sequence"/>
</dbReference>
<evidence type="ECO:0000313" key="6">
    <source>
        <dbReference type="EMBL" id="SHE57383.1"/>
    </source>
</evidence>
<dbReference type="AlphaFoldDB" id="A0A1M4ULD5"/>
<evidence type="ECO:0000256" key="4">
    <source>
        <dbReference type="SAM" id="Phobius"/>
    </source>
</evidence>
<keyword evidence="7" id="KW-1185">Reference proteome</keyword>
<sequence>MKKLLVYTWIETWKRLFGDERIDEVLSNNNIDPKEKGSLLEDFDENLLEKIIKEIAEKSNIRRSEMMRKTGKENIKTFHKWYPLFFKKPSALAFLAAMDTIHMLLTRRLGILPPRIIFQPITSTQAYLTYKSKREFSDYFLGLIEGVGEHFNEKIDIDIVDTGKEGDLNYLRVKLTAEKAYVKIEKMNVFKILSLGIFKSLKSVYLVIMPLLVILISWLSFTYIPNNLIASVTTGIVFFILSYIGILDYIKGHKIILDILENYKNKNFDYPVKLKGIKEIQEITDSTYELTDEFRKILLGVTGDVQEIEGAVSTVNESAHNLKDLIDTMQDLAQQVADTSIQISNDTENVSEAVNSNVQTLSEIVDKEGEMVESLNNAVEEILKSSKNVEKSSVGILEMSNRFKELVNLGDKLQKEAEQIKEIASTVMSIAEQTNLLALNAAIEAARAGESGKGFAVVADEIRKLAEESKESANNISEFLGTVTKGINELTEKLTSEFEEMKNQSETLNKSSLENKKSSEEISQIAAEISDLIVKLENEEKMLENTTQNIESLLAISEESAATAEEISASIQNFLINTKEILTEVEKIGGYINILYDNFEGINI</sequence>
<dbReference type="GO" id="GO:0016020">
    <property type="term" value="C:membrane"/>
    <property type="evidence" value="ECO:0007669"/>
    <property type="project" value="InterPro"/>
</dbReference>
<dbReference type="Gene3D" id="3.90.1520.10">
    <property type="entry name" value="H-NOX domain"/>
    <property type="match status" value="1"/>
</dbReference>
<feature type="transmembrane region" description="Helical" evidence="4">
    <location>
        <begin position="204"/>
        <end position="223"/>
    </location>
</feature>
<keyword evidence="4" id="KW-0812">Transmembrane</keyword>
<evidence type="ECO:0000256" key="1">
    <source>
        <dbReference type="ARBA" id="ARBA00023224"/>
    </source>
</evidence>
<dbReference type="InterPro" id="IPR038158">
    <property type="entry name" value="H-NOX_domain_sf"/>
</dbReference>
<keyword evidence="3" id="KW-0175">Coiled coil</keyword>
<feature type="transmembrane region" description="Helical" evidence="4">
    <location>
        <begin position="229"/>
        <end position="250"/>
    </location>
</feature>
<gene>
    <name evidence="6" type="ORF">SAMN02745164_00717</name>
</gene>
<proteinExistence type="predicted"/>
<evidence type="ECO:0000256" key="3">
    <source>
        <dbReference type="SAM" id="Coils"/>
    </source>
</evidence>
<keyword evidence="4" id="KW-0472">Membrane</keyword>
<dbReference type="Pfam" id="PF00015">
    <property type="entry name" value="MCPsignal"/>
    <property type="match status" value="1"/>
</dbReference>
<evidence type="ECO:0000259" key="5">
    <source>
        <dbReference type="PROSITE" id="PS50111"/>
    </source>
</evidence>
<dbReference type="InterPro" id="IPR024096">
    <property type="entry name" value="NO_sig/Golgi_transp_ligand-bd"/>
</dbReference>
<dbReference type="Gene3D" id="1.10.287.950">
    <property type="entry name" value="Methyl-accepting chemotaxis protein"/>
    <property type="match status" value="1"/>
</dbReference>
<dbReference type="RefSeq" id="WP_072863510.1">
    <property type="nucleotide sequence ID" value="NZ_FQUI01000007.1"/>
</dbReference>
<dbReference type="PROSITE" id="PS50111">
    <property type="entry name" value="CHEMOTAXIS_TRANSDUC_2"/>
    <property type="match status" value="1"/>
</dbReference>
<protein>
    <submittedName>
        <fullName evidence="6">Methyl-accepting chemotaxis protein</fullName>
    </submittedName>
</protein>
<evidence type="ECO:0000313" key="7">
    <source>
        <dbReference type="Proteomes" id="UP000184334"/>
    </source>
</evidence>
<reference evidence="6" key="1">
    <citation type="submission" date="2016-11" db="EMBL/GenBank/DDBJ databases">
        <authorList>
            <person name="Varghese N."/>
            <person name="Submissions S."/>
        </authorList>
    </citation>
    <scope>NUCLEOTIDE SEQUENCE [LARGE SCALE GENOMIC DNA]</scope>
    <source>
        <strain evidence="6">DSM 16785</strain>
    </source>
</reference>
<feature type="coiled-coil region" evidence="3">
    <location>
        <begin position="487"/>
        <end position="556"/>
    </location>
</feature>
<evidence type="ECO:0000256" key="2">
    <source>
        <dbReference type="PROSITE-ProRule" id="PRU00284"/>
    </source>
</evidence>
<dbReference type="PANTHER" id="PTHR32089:SF112">
    <property type="entry name" value="LYSOZYME-LIKE PROTEIN-RELATED"/>
    <property type="match status" value="1"/>
</dbReference>
<dbReference type="InterPro" id="IPR004089">
    <property type="entry name" value="MCPsignal_dom"/>
</dbReference>
<keyword evidence="1 2" id="KW-0807">Transducer</keyword>
<dbReference type="GO" id="GO:0007165">
    <property type="term" value="P:signal transduction"/>
    <property type="evidence" value="ECO:0007669"/>
    <property type="project" value="UniProtKB-KW"/>
</dbReference>
<keyword evidence="4" id="KW-1133">Transmembrane helix</keyword>
<comment type="caution">
    <text evidence="6">The sequence shown here is derived from an EMBL/GenBank/DDBJ whole genome shotgun (WGS) entry which is preliminary data.</text>
</comment>